<protein>
    <recommendedName>
        <fullName evidence="3">NADH dehydrogenase [ubiquinone] 1 alpha subcomplex assembly factor 4</fullName>
    </recommendedName>
</protein>
<dbReference type="EMBL" id="GECZ01004800">
    <property type="protein sequence ID" value="JAS64969.1"/>
    <property type="molecule type" value="Transcribed_RNA"/>
</dbReference>
<dbReference type="Pfam" id="PF06784">
    <property type="entry name" value="UPF0240"/>
    <property type="match status" value="1"/>
</dbReference>
<gene>
    <name evidence="2" type="ORF">g.12295</name>
</gene>
<accession>A0A1B6GRD2</accession>
<sequence length="249" mass="28771">MGQTISKIYSLAVREVKMVNIERRAEKVISKDKPIPAPMYPSTVKELKRLKEEQISTEHLHTKDKQLDEYLKKVYVSTPDPVPKSERPVNPERPLPLSRHTDDEVTYGYSESEEQRIPPGRISLKQALQFISDNQTDPVKHPSTAIASHYKLDIDTTNDILEHFKMFNVHVQKKKEDPALMSKYEQLQLKIKTMSMYNAPEIMKEMNFLKKKTDGSEIEIKDVKDTDSAVDTKKDTSKILNSEESKNNR</sequence>
<dbReference type="GO" id="GO:0005739">
    <property type="term" value="C:mitochondrion"/>
    <property type="evidence" value="ECO:0007669"/>
    <property type="project" value="TreeGrafter"/>
</dbReference>
<evidence type="ECO:0000313" key="2">
    <source>
        <dbReference type="EMBL" id="JAS64969.1"/>
    </source>
</evidence>
<name>A0A1B6GRD2_9HEMI</name>
<dbReference type="AlphaFoldDB" id="A0A1B6GRD2"/>
<dbReference type="GO" id="GO:0032981">
    <property type="term" value="P:mitochondrial respiratory chain complex I assembly"/>
    <property type="evidence" value="ECO:0007669"/>
    <property type="project" value="InterPro"/>
</dbReference>
<organism evidence="2">
    <name type="scientific">Cuerna arida</name>
    <dbReference type="NCBI Taxonomy" id="1464854"/>
    <lineage>
        <taxon>Eukaryota</taxon>
        <taxon>Metazoa</taxon>
        <taxon>Ecdysozoa</taxon>
        <taxon>Arthropoda</taxon>
        <taxon>Hexapoda</taxon>
        <taxon>Insecta</taxon>
        <taxon>Pterygota</taxon>
        <taxon>Neoptera</taxon>
        <taxon>Paraneoptera</taxon>
        <taxon>Hemiptera</taxon>
        <taxon>Auchenorrhyncha</taxon>
        <taxon>Membracoidea</taxon>
        <taxon>Cicadellidae</taxon>
        <taxon>Cicadellinae</taxon>
        <taxon>Proconiini</taxon>
        <taxon>Cuerna</taxon>
    </lineage>
</organism>
<feature type="region of interest" description="Disordered" evidence="1">
    <location>
        <begin position="78"/>
        <end position="116"/>
    </location>
</feature>
<reference evidence="2" key="1">
    <citation type="submission" date="2015-11" db="EMBL/GenBank/DDBJ databases">
        <title>De novo transcriptome assembly of four potential Pierce s Disease insect vectors from Arizona vineyards.</title>
        <authorList>
            <person name="Tassone E.E."/>
        </authorList>
    </citation>
    <scope>NUCLEOTIDE SEQUENCE</scope>
</reference>
<evidence type="ECO:0008006" key="3">
    <source>
        <dbReference type="Google" id="ProtNLM"/>
    </source>
</evidence>
<dbReference type="PANTHER" id="PTHR13338:SF4">
    <property type="entry name" value="NADH DEHYDROGENASE [UBIQUINONE] 1 ALPHA SUBCOMPLEX ASSEMBLY FACTOR 4"/>
    <property type="match status" value="1"/>
</dbReference>
<dbReference type="InterPro" id="IPR009622">
    <property type="entry name" value="NDUFAF4"/>
</dbReference>
<evidence type="ECO:0000256" key="1">
    <source>
        <dbReference type="SAM" id="MobiDB-lite"/>
    </source>
</evidence>
<proteinExistence type="predicted"/>
<dbReference type="PANTHER" id="PTHR13338">
    <property type="entry name" value="UPF0240 PROTEIN"/>
    <property type="match status" value="1"/>
</dbReference>